<sequence>MIIDSFNIRGGGNTLKRRKISSLIKKGNVEIFLIQETKISNLQDYIARSFWSNTEVGFSFTNSRGMSGNLVTLWRIGDMEVLNSFKGEGFLGVKIVWKGNLYYVVNFYSYDVRKKICMRARLLELNDSYRDVEWIIGGDFNIIKINSERKGRGAVESRGDMKSFEEFIGEISLVDIPCKGKKFTWYSGDGKSMSRIDRFLVADNIVNRWGVVGQLIGDRDISDHCPIWLVKDDVNWGPKPFKFNNEWFSFDSFIPFVKKEWKDLNVEGKGDFVLKEKLKLL</sequence>
<dbReference type="Proteomes" id="UP001157006">
    <property type="component" value="Chromosome 1S"/>
</dbReference>
<feature type="domain" description="Endonuclease/exonuclease/phosphatase" evidence="1">
    <location>
        <begin position="5"/>
        <end position="224"/>
    </location>
</feature>
<dbReference type="PANTHER" id="PTHR33710:SF64">
    <property type="entry name" value="ENDONUCLEASE_EXONUCLEASE_PHOSPHATASE DOMAIN-CONTAINING PROTEIN"/>
    <property type="match status" value="1"/>
</dbReference>
<reference evidence="2 3" key="1">
    <citation type="submission" date="2023-01" db="EMBL/GenBank/DDBJ databases">
        <authorList>
            <person name="Kreplak J."/>
        </authorList>
    </citation>
    <scope>NUCLEOTIDE SEQUENCE [LARGE SCALE GENOMIC DNA]</scope>
</reference>
<dbReference type="AlphaFoldDB" id="A0AAV0Z530"/>
<dbReference type="Pfam" id="PF03372">
    <property type="entry name" value="Exo_endo_phos"/>
    <property type="match status" value="1"/>
</dbReference>
<proteinExistence type="predicted"/>
<dbReference type="GO" id="GO:0003824">
    <property type="term" value="F:catalytic activity"/>
    <property type="evidence" value="ECO:0007669"/>
    <property type="project" value="InterPro"/>
</dbReference>
<keyword evidence="3" id="KW-1185">Reference proteome</keyword>
<organism evidence="2 3">
    <name type="scientific">Vicia faba</name>
    <name type="common">Broad bean</name>
    <name type="synonym">Faba vulgaris</name>
    <dbReference type="NCBI Taxonomy" id="3906"/>
    <lineage>
        <taxon>Eukaryota</taxon>
        <taxon>Viridiplantae</taxon>
        <taxon>Streptophyta</taxon>
        <taxon>Embryophyta</taxon>
        <taxon>Tracheophyta</taxon>
        <taxon>Spermatophyta</taxon>
        <taxon>Magnoliopsida</taxon>
        <taxon>eudicotyledons</taxon>
        <taxon>Gunneridae</taxon>
        <taxon>Pentapetalae</taxon>
        <taxon>rosids</taxon>
        <taxon>fabids</taxon>
        <taxon>Fabales</taxon>
        <taxon>Fabaceae</taxon>
        <taxon>Papilionoideae</taxon>
        <taxon>50 kb inversion clade</taxon>
        <taxon>NPAAA clade</taxon>
        <taxon>Hologalegina</taxon>
        <taxon>IRL clade</taxon>
        <taxon>Fabeae</taxon>
        <taxon>Vicia</taxon>
    </lineage>
</organism>
<dbReference type="PANTHER" id="PTHR33710">
    <property type="entry name" value="BNAC02G09200D PROTEIN"/>
    <property type="match status" value="1"/>
</dbReference>
<evidence type="ECO:0000313" key="3">
    <source>
        <dbReference type="Proteomes" id="UP001157006"/>
    </source>
</evidence>
<dbReference type="EMBL" id="OX451735">
    <property type="protein sequence ID" value="CAI8593121.1"/>
    <property type="molecule type" value="Genomic_DNA"/>
</dbReference>
<dbReference type="InterPro" id="IPR005135">
    <property type="entry name" value="Endo/exonuclease/phosphatase"/>
</dbReference>
<evidence type="ECO:0000313" key="2">
    <source>
        <dbReference type="EMBL" id="CAI8593121.1"/>
    </source>
</evidence>
<evidence type="ECO:0000259" key="1">
    <source>
        <dbReference type="Pfam" id="PF03372"/>
    </source>
</evidence>
<accession>A0AAV0Z530</accession>
<dbReference type="Gene3D" id="3.60.10.10">
    <property type="entry name" value="Endonuclease/exonuclease/phosphatase"/>
    <property type="match status" value="1"/>
</dbReference>
<dbReference type="SUPFAM" id="SSF56219">
    <property type="entry name" value="DNase I-like"/>
    <property type="match status" value="1"/>
</dbReference>
<name>A0AAV0Z530_VICFA</name>
<dbReference type="InterPro" id="IPR036691">
    <property type="entry name" value="Endo/exonu/phosph_ase_sf"/>
</dbReference>
<protein>
    <recommendedName>
        <fullName evidence="1">Endonuclease/exonuclease/phosphatase domain-containing protein</fullName>
    </recommendedName>
</protein>
<gene>
    <name evidence="2" type="ORF">VFH_I075400</name>
</gene>